<comment type="caution">
    <text evidence="1">The sequence shown here is derived from an EMBL/GenBank/DDBJ whole genome shotgun (WGS) entry which is preliminary data.</text>
</comment>
<dbReference type="EMBL" id="JAAQYP010000048">
    <property type="protein sequence ID" value="NNA98090.1"/>
    <property type="molecule type" value="Genomic_DNA"/>
</dbReference>
<dbReference type="RefSeq" id="WP_130898262.1">
    <property type="nucleotide sequence ID" value="NZ_CBCRYT010000048.1"/>
</dbReference>
<dbReference type="AlphaFoldDB" id="A0A7Y1MTI9"/>
<protein>
    <submittedName>
        <fullName evidence="1">Uncharacterized protein</fullName>
    </submittedName>
</protein>
<gene>
    <name evidence="1" type="ORF">HBO33_23260</name>
</gene>
<evidence type="ECO:0000313" key="2">
    <source>
        <dbReference type="Proteomes" id="UP000542111"/>
    </source>
</evidence>
<organism evidence="1 2">
    <name type="scientific">Pseudomonas gessardii</name>
    <dbReference type="NCBI Taxonomy" id="78544"/>
    <lineage>
        <taxon>Bacteria</taxon>
        <taxon>Pseudomonadati</taxon>
        <taxon>Pseudomonadota</taxon>
        <taxon>Gammaproteobacteria</taxon>
        <taxon>Pseudomonadales</taxon>
        <taxon>Pseudomonadaceae</taxon>
        <taxon>Pseudomonas</taxon>
    </lineage>
</organism>
<dbReference type="OrthoDB" id="7040821at2"/>
<evidence type="ECO:0000313" key="1">
    <source>
        <dbReference type="EMBL" id="NNA98090.1"/>
    </source>
</evidence>
<sequence length="91" mass="10618">MSLKDEHKSIPQVASSEFDCFEPKMPEEDYSSSYQHSAQDEVQLLPVDEHLLNSLRELHEMIQALVINGPEHERPTTEQRFYRGGLRQHLL</sequence>
<proteinExistence type="predicted"/>
<dbReference type="Proteomes" id="UP000542111">
    <property type="component" value="Unassembled WGS sequence"/>
</dbReference>
<name>A0A7Y1MTI9_9PSED</name>
<accession>A0A7Y1MTI9</accession>
<reference evidence="1 2" key="1">
    <citation type="journal article" date="2020" name="Front. Microbiol.">
        <title>Genetic Organization of the aprX-lipA2 Operon Affects the Proteolytic Potential of Pseudomonas Species in Milk.</title>
        <authorList>
            <person name="Maier C."/>
            <person name="Huptas C."/>
            <person name="von Neubeck M."/>
            <person name="Scherer S."/>
            <person name="Wenning M."/>
            <person name="Lucking G."/>
        </authorList>
    </citation>
    <scope>NUCLEOTIDE SEQUENCE [LARGE SCALE GENOMIC DNA]</scope>
    <source>
        <strain evidence="1 2">G4779</strain>
    </source>
</reference>
<dbReference type="GeneID" id="70105233"/>